<evidence type="ECO:0000256" key="5">
    <source>
        <dbReference type="ARBA" id="ARBA00023136"/>
    </source>
</evidence>
<reference evidence="7" key="1">
    <citation type="submission" date="2018-06" db="EMBL/GenBank/DDBJ databases">
        <authorList>
            <person name="Zhirakovskaya E."/>
        </authorList>
    </citation>
    <scope>NUCLEOTIDE SEQUENCE</scope>
</reference>
<proteinExistence type="predicted"/>
<sequence length="433" mass="46447">MKNKILAALTVATTAVSFNVQATNGDTLIGLGAISRSMGGTGIAHFAGAESALKNPALLSKQKGFEVMFGGTYFAPEVTVKKEGSPQDITAISDADQNIIPEVALSHTLNNGWSMGIGMFGSAGMGTDWRETAPLVDPTIGAMGLYGMRSNLMLLKFAMPFAYSKNNWSFGIAPVLQYGSLDLSFTTLNTDQTGALNNPPTKQVGQGSSYDFGFGYNLGFSYDIPSTGITFGLMYESAIEMTYDRQISNAGSAFGYGAPFPGALPNFSDDLEQPAQMGAGFNWTNKKISITFDAKSILWGEAKGYKDFGWENQAVYAFGVEYQFRKLALRFGYNYGKNPIAESTDTTQVVPSPSAPTNGDVLNTFNQVMFPGITEAHYTAGFGYSFSKHVILDMAFTFATSPEVKVSAQSTGLGNLTVTNDQFAATVGIKYRF</sequence>
<keyword evidence="6" id="KW-0998">Cell outer membrane</keyword>
<dbReference type="Pfam" id="PF03349">
    <property type="entry name" value="Toluene_X"/>
    <property type="match status" value="1"/>
</dbReference>
<keyword evidence="5" id="KW-0472">Membrane</keyword>
<evidence type="ECO:0000256" key="6">
    <source>
        <dbReference type="ARBA" id="ARBA00023237"/>
    </source>
</evidence>
<dbReference type="GO" id="GO:0015483">
    <property type="term" value="F:long-chain fatty acid transporting porin activity"/>
    <property type="evidence" value="ECO:0007669"/>
    <property type="project" value="TreeGrafter"/>
</dbReference>
<evidence type="ECO:0000313" key="7">
    <source>
        <dbReference type="EMBL" id="VAW69746.1"/>
    </source>
</evidence>
<dbReference type="SUPFAM" id="SSF56935">
    <property type="entry name" value="Porins"/>
    <property type="match status" value="1"/>
</dbReference>
<protein>
    <submittedName>
        <fullName evidence="7">Putative facilitator of salicylate uptake</fullName>
    </submittedName>
</protein>
<evidence type="ECO:0000256" key="2">
    <source>
        <dbReference type="ARBA" id="ARBA00022452"/>
    </source>
</evidence>
<organism evidence="7">
    <name type="scientific">hydrothermal vent metagenome</name>
    <dbReference type="NCBI Taxonomy" id="652676"/>
    <lineage>
        <taxon>unclassified sequences</taxon>
        <taxon>metagenomes</taxon>
        <taxon>ecological metagenomes</taxon>
    </lineage>
</organism>
<dbReference type="PANTHER" id="PTHR35093:SF8">
    <property type="entry name" value="OUTER MEMBRANE PROTEIN NMB0088-RELATED"/>
    <property type="match status" value="1"/>
</dbReference>
<dbReference type="GO" id="GO:0009279">
    <property type="term" value="C:cell outer membrane"/>
    <property type="evidence" value="ECO:0007669"/>
    <property type="project" value="UniProtKB-SubCell"/>
</dbReference>
<dbReference type="AlphaFoldDB" id="A0A3B0YMZ1"/>
<name>A0A3B0YMZ1_9ZZZZ</name>
<keyword evidence="4" id="KW-0732">Signal</keyword>
<dbReference type="EMBL" id="UOFI01000173">
    <property type="protein sequence ID" value="VAW69746.1"/>
    <property type="molecule type" value="Genomic_DNA"/>
</dbReference>
<evidence type="ECO:0000256" key="3">
    <source>
        <dbReference type="ARBA" id="ARBA00022692"/>
    </source>
</evidence>
<dbReference type="Gene3D" id="2.40.160.60">
    <property type="entry name" value="Outer membrane protein transport protein (OMPP1/FadL/TodX)"/>
    <property type="match status" value="2"/>
</dbReference>
<gene>
    <name evidence="7" type="ORF">MNBD_GAMMA09-2306</name>
</gene>
<dbReference type="InterPro" id="IPR005017">
    <property type="entry name" value="OMPP1/FadL/TodX"/>
</dbReference>
<comment type="subcellular location">
    <subcellularLocation>
        <location evidence="1">Cell outer membrane</location>
        <topology evidence="1">Multi-pass membrane protein</topology>
    </subcellularLocation>
</comment>
<keyword evidence="3" id="KW-0812">Transmembrane</keyword>
<keyword evidence="2" id="KW-1134">Transmembrane beta strand</keyword>
<evidence type="ECO:0000256" key="1">
    <source>
        <dbReference type="ARBA" id="ARBA00004571"/>
    </source>
</evidence>
<accession>A0A3B0YMZ1</accession>
<evidence type="ECO:0000256" key="4">
    <source>
        <dbReference type="ARBA" id="ARBA00022729"/>
    </source>
</evidence>
<dbReference type="PANTHER" id="PTHR35093">
    <property type="entry name" value="OUTER MEMBRANE PROTEIN NMB0088-RELATED"/>
    <property type="match status" value="1"/>
</dbReference>